<dbReference type="Gene3D" id="1.10.1300.10">
    <property type="entry name" value="3'5'-cyclic nucleotide phosphodiesterase, catalytic domain"/>
    <property type="match status" value="1"/>
</dbReference>
<dbReference type="Pfam" id="PF01590">
    <property type="entry name" value="GAF"/>
    <property type="match status" value="2"/>
</dbReference>
<evidence type="ECO:0000256" key="9">
    <source>
        <dbReference type="SAM" id="MobiDB-lite"/>
    </source>
</evidence>
<organism evidence="11 12">
    <name type="scientific">Acanthaster planci</name>
    <name type="common">Crown-of-thorns starfish</name>
    <dbReference type="NCBI Taxonomy" id="133434"/>
    <lineage>
        <taxon>Eukaryota</taxon>
        <taxon>Metazoa</taxon>
        <taxon>Echinodermata</taxon>
        <taxon>Eleutherozoa</taxon>
        <taxon>Asterozoa</taxon>
        <taxon>Asteroidea</taxon>
        <taxon>Valvatacea</taxon>
        <taxon>Valvatida</taxon>
        <taxon>Acanthasteridae</taxon>
        <taxon>Acanthaster</taxon>
    </lineage>
</organism>
<keyword evidence="11" id="KW-1185">Reference proteome</keyword>
<dbReference type="InterPro" id="IPR029016">
    <property type="entry name" value="GAF-like_dom_sf"/>
</dbReference>
<dbReference type="OrthoDB" id="546632at2759"/>
<evidence type="ECO:0000256" key="1">
    <source>
        <dbReference type="ARBA" id="ARBA00007648"/>
    </source>
</evidence>
<dbReference type="Pfam" id="PF00233">
    <property type="entry name" value="PDEase_I"/>
    <property type="match status" value="1"/>
</dbReference>
<dbReference type="FunFam" id="3.30.450.40:FF:000005">
    <property type="entry name" value="Phosphodiesterase"/>
    <property type="match status" value="1"/>
</dbReference>
<keyword evidence="3 7" id="KW-0479">Metal-binding</keyword>
<dbReference type="EC" id="3.1.4.-" evidence="8"/>
<dbReference type="PRINTS" id="PR00387">
    <property type="entry name" value="PDIESTERASE1"/>
</dbReference>
<feature type="active site" description="Proton donor" evidence="5">
    <location>
        <position position="549"/>
    </location>
</feature>
<evidence type="ECO:0000256" key="3">
    <source>
        <dbReference type="ARBA" id="ARBA00022723"/>
    </source>
</evidence>
<name>A0A8B7XM44_ACAPL</name>
<dbReference type="FunFam" id="1.10.1300.10:FF:000003">
    <property type="entry name" value="Phosphodiesterase"/>
    <property type="match status" value="1"/>
</dbReference>
<dbReference type="InterPro" id="IPR023088">
    <property type="entry name" value="PDEase"/>
</dbReference>
<evidence type="ECO:0000313" key="12">
    <source>
        <dbReference type="RefSeq" id="XP_022081884.1"/>
    </source>
</evidence>
<dbReference type="PROSITE" id="PS51845">
    <property type="entry name" value="PDEASE_I_2"/>
    <property type="match status" value="1"/>
</dbReference>
<dbReference type="GO" id="GO:0046872">
    <property type="term" value="F:metal ion binding"/>
    <property type="evidence" value="ECO:0007669"/>
    <property type="project" value="UniProtKB-KW"/>
</dbReference>
<evidence type="ECO:0000259" key="10">
    <source>
        <dbReference type="PROSITE" id="PS51845"/>
    </source>
</evidence>
<gene>
    <name evidence="12" type="primary">LOC110974504</name>
</gene>
<evidence type="ECO:0000313" key="11">
    <source>
        <dbReference type="Proteomes" id="UP000694845"/>
    </source>
</evidence>
<proteinExistence type="inferred from homology"/>
<feature type="binding site" evidence="6">
    <location>
        <position position="588"/>
    </location>
    <ligand>
        <name>AMP</name>
        <dbReference type="ChEBI" id="CHEBI:456215"/>
    </ligand>
</feature>
<comment type="similarity">
    <text evidence="1 8">Belongs to the cyclic nucleotide phosphodiesterase family.</text>
</comment>
<evidence type="ECO:0000256" key="6">
    <source>
        <dbReference type="PIRSR" id="PIRSR623088-2"/>
    </source>
</evidence>
<evidence type="ECO:0000256" key="5">
    <source>
        <dbReference type="PIRSR" id="PIRSR623088-1"/>
    </source>
</evidence>
<dbReference type="SUPFAM" id="SSF55781">
    <property type="entry name" value="GAF domain-like"/>
    <property type="match status" value="2"/>
</dbReference>
<feature type="region of interest" description="Disordered" evidence="9">
    <location>
        <begin position="1"/>
        <end position="25"/>
    </location>
</feature>
<feature type="binding site" evidence="6">
    <location>
        <position position="698"/>
    </location>
    <ligand>
        <name>AMP</name>
        <dbReference type="ChEBI" id="CHEBI:456215"/>
    </ligand>
</feature>
<dbReference type="InterPro" id="IPR003018">
    <property type="entry name" value="GAF"/>
</dbReference>
<dbReference type="GO" id="GO:0004114">
    <property type="term" value="F:3',5'-cyclic-nucleotide phosphodiesterase activity"/>
    <property type="evidence" value="ECO:0007669"/>
    <property type="project" value="InterPro"/>
</dbReference>
<comment type="cofactor">
    <cofactor evidence="8">
        <name>a divalent metal cation</name>
        <dbReference type="ChEBI" id="CHEBI:60240"/>
    </cofactor>
    <text evidence="8">Binds 2 divalent metal cations per subunit. Site 1 may preferentially bind zinc ions, while site 2 has a preference for magnesium and/or manganese ions.</text>
</comment>
<dbReference type="KEGG" id="aplc:110974504"/>
<keyword evidence="4 8" id="KW-0378">Hydrolase</keyword>
<evidence type="ECO:0000256" key="8">
    <source>
        <dbReference type="RuleBase" id="RU363067"/>
    </source>
</evidence>
<dbReference type="GeneID" id="110974504"/>
<dbReference type="InterPro" id="IPR036971">
    <property type="entry name" value="PDEase_catalytic_dom_sf"/>
</dbReference>
<dbReference type="CDD" id="cd00077">
    <property type="entry name" value="HDc"/>
    <property type="match status" value="1"/>
</dbReference>
<dbReference type="GO" id="GO:0007165">
    <property type="term" value="P:signal transduction"/>
    <property type="evidence" value="ECO:0007669"/>
    <property type="project" value="InterPro"/>
</dbReference>
<feature type="binding site" evidence="7">
    <location>
        <position position="588"/>
    </location>
    <ligand>
        <name>Zn(2+)</name>
        <dbReference type="ChEBI" id="CHEBI:29105"/>
        <label>2</label>
    </ligand>
</feature>
<keyword evidence="2" id="KW-0140">cGMP</keyword>
<feature type="binding site" evidence="6">
    <location>
        <position position="750"/>
    </location>
    <ligand>
        <name>AMP</name>
        <dbReference type="ChEBI" id="CHEBI:456215"/>
    </ligand>
</feature>
<feature type="binding site" evidence="7">
    <location>
        <position position="553"/>
    </location>
    <ligand>
        <name>Zn(2+)</name>
        <dbReference type="ChEBI" id="CHEBI:29105"/>
        <label>1</label>
    </ligand>
</feature>
<feature type="binding site" evidence="7">
    <location>
        <position position="587"/>
    </location>
    <ligand>
        <name>Zn(2+)</name>
        <dbReference type="ChEBI" id="CHEBI:29105"/>
        <label>1</label>
    </ligand>
</feature>
<evidence type="ECO:0000256" key="2">
    <source>
        <dbReference type="ARBA" id="ARBA00022535"/>
    </source>
</evidence>
<dbReference type="InterPro" id="IPR003607">
    <property type="entry name" value="HD/PDEase_dom"/>
</dbReference>
<feature type="binding site" evidence="7">
    <location>
        <position position="698"/>
    </location>
    <ligand>
        <name>Zn(2+)</name>
        <dbReference type="ChEBI" id="CHEBI:29105"/>
        <label>1</label>
    </ligand>
</feature>
<dbReference type="RefSeq" id="XP_022081884.1">
    <property type="nucleotide sequence ID" value="XM_022226192.1"/>
</dbReference>
<dbReference type="SUPFAM" id="SSF109604">
    <property type="entry name" value="HD-domain/PDEase-like"/>
    <property type="match status" value="1"/>
</dbReference>
<evidence type="ECO:0000256" key="7">
    <source>
        <dbReference type="PIRSR" id="PIRSR623088-3"/>
    </source>
</evidence>
<feature type="domain" description="PDEase" evidence="10">
    <location>
        <begin position="471"/>
        <end position="793"/>
    </location>
</feature>
<dbReference type="InterPro" id="IPR023174">
    <property type="entry name" value="PDEase_CS"/>
</dbReference>
<dbReference type="InterPro" id="IPR002073">
    <property type="entry name" value="PDEase_catalytic_dom"/>
</dbReference>
<dbReference type="AlphaFoldDB" id="A0A8B7XM44"/>
<feature type="binding site" evidence="6">
    <location>
        <begin position="549"/>
        <end position="553"/>
    </location>
    <ligand>
        <name>AMP</name>
        <dbReference type="ChEBI" id="CHEBI:456215"/>
    </ligand>
</feature>
<evidence type="ECO:0000256" key="4">
    <source>
        <dbReference type="ARBA" id="ARBA00022801"/>
    </source>
</evidence>
<protein>
    <recommendedName>
        <fullName evidence="8">Phosphodiesterase</fullName>
        <ecNumber evidence="8">3.1.4.-</ecNumber>
    </recommendedName>
</protein>
<dbReference type="PROSITE" id="PS00126">
    <property type="entry name" value="PDEASE_I_1"/>
    <property type="match status" value="1"/>
</dbReference>
<dbReference type="SMART" id="SM00065">
    <property type="entry name" value="GAF"/>
    <property type="match status" value="2"/>
</dbReference>
<dbReference type="SMART" id="SM00471">
    <property type="entry name" value="HDc"/>
    <property type="match status" value="1"/>
</dbReference>
<feature type="binding site" evidence="7">
    <location>
        <position position="588"/>
    </location>
    <ligand>
        <name>Zn(2+)</name>
        <dbReference type="ChEBI" id="CHEBI:29105"/>
        <label>1</label>
    </ligand>
</feature>
<accession>A0A8B7XM44</accession>
<dbReference type="PANTHER" id="PTHR11347">
    <property type="entry name" value="CYCLIC NUCLEOTIDE PHOSPHODIESTERASE"/>
    <property type="match status" value="1"/>
</dbReference>
<dbReference type="Proteomes" id="UP000694845">
    <property type="component" value="Unplaced"/>
</dbReference>
<reference evidence="12" key="1">
    <citation type="submission" date="2025-08" db="UniProtKB">
        <authorList>
            <consortium name="RefSeq"/>
        </authorList>
    </citation>
    <scope>IDENTIFICATION</scope>
</reference>
<sequence>MSSPWKQVSGRRMPPLPGNSSPSIFGRRGASGECVGIGLNPTSVKMYLNANPWLVAEFLKENTNKDEVQKIINSSSIQLQRDSLYTYSGRCSRLQSTSTESLASTITTDRQKMLTSMVKVIEEAKELPKMLYHLSAVIAKAIEADDFFLYTVSTNGKDMHLCRENNGKIQEIMFGPVIPGTTISAYVASTKEAVLVEDILGDERFPRGAGIENSNAQAILCLPVLLPNGDLPGVLQLSRNYGNTAFTEESLEIASTYMLWAGIALHKVQMCKGLMKQRAFNDFLLEVSRVIFDDIVAIDTLTEHIIMFAKSLVSADRCALFLLDPKTEELYADLFDEGKVINGQPVFSKKQQIRFSIEKGIAGHVARTGEVVNIPDAYNDDRFNREVDIRTGYTTHSILCMPIISHGLVIGVVQLINKKDPMQTAFDKTDESNFRMFAVYCALALHYSKVYSSILHCERVLGVTQEQLAFHTCATAGDADKLLSRWTKRTIIPDDLNSFEFDCRPYTNILCDLLLHMTQKLCGEDCFDLVTLAKFFLTVKRNYRPNPFHNLPHAFNVAHCMYSLLMHSPGIFADFECQAMFIACICHDLDHRGTTNAFIQRSDSPLADLYTSSILENHHYQTTLNILQHPGLNIFARLPVNTYKQVIGLIQHCILSTDLMLYFGNRQEVAKLLMSNSLDITNTAHRPKVQALMMTACDLCATAKLWPNQRESVDCLYQEFYAQGDEEKRQGEQPMEMMDRDKQHTLPKQQIGFLTNVALPCFSTLSNIIPSAKFLLEGCKDNLVQWQQETEGKSTAMWDVGVSRVSSSKK</sequence>
<dbReference type="Gene3D" id="3.30.450.40">
    <property type="match status" value="2"/>
</dbReference>